<accession>A0A2I3TM81</accession>
<protein>
    <submittedName>
        <fullName evidence="1">Uncharacterized protein</fullName>
    </submittedName>
</protein>
<reference evidence="1" key="3">
    <citation type="submission" date="2025-08" db="UniProtKB">
        <authorList>
            <consortium name="Ensembl"/>
        </authorList>
    </citation>
    <scope>IDENTIFICATION</scope>
</reference>
<evidence type="ECO:0000313" key="1">
    <source>
        <dbReference type="Ensembl" id="ENSPTRP00000090350.1"/>
    </source>
</evidence>
<name>A0A2I3TM81_PANTR</name>
<dbReference type="Bgee" id="ENSPTRG00000045972">
    <property type="expression patterns" value="Expressed in testis and 13 other cell types or tissues"/>
</dbReference>
<reference evidence="1" key="4">
    <citation type="submission" date="2025-09" db="UniProtKB">
        <authorList>
            <consortium name="Ensembl"/>
        </authorList>
    </citation>
    <scope>IDENTIFICATION</scope>
</reference>
<sequence length="353" mass="36961">MLGACFPHLSSGDVMVFGPGGLGQPVLHPVLVLGHHQQPVLGFGSKLVVGPVVGPQACLGVQFALSVVLALPLPLEGGRRHGFGLGGLQPRVAEDLIDVEPLADVGLQHAVDEVLALAGQVLGAREVHTVLLLDTQHLPDVGVVIGHGAADHDVQDHAQAPDVIHLGLVGDALQHLGGCICCRPAEGLAEDDAPIAVPQAALGEAKVRQLDVEVLVEEKVLALEVPVDDVQVVAVLDGGGELSEHLACHVLMQGSPALDELEEVALDAKLHDDVDPSVRGLKDLVSLDDGAVADSCQDVHLPRKESLHKVSRCFLAVDDLDSHIELEALRVGRFDFCVGTLAKIDAYDVTLLP</sequence>
<dbReference type="GeneTree" id="ENSGT00410000026913"/>
<proteinExistence type="predicted"/>
<dbReference type="InParanoid" id="A0A2I3TM81"/>
<keyword evidence="2" id="KW-1185">Reference proteome</keyword>
<dbReference type="OMA" id="ACEVIKP"/>
<reference evidence="1 2" key="1">
    <citation type="journal article" date="2004" name="Nature">
        <title>DNA sequence and comparative analysis of chimpanzee chromosome 22.</title>
        <authorList>
            <person name="Watanabe H."/>
            <person name="Fujiyama A."/>
            <person name="Hattori M."/>
            <person name="Taylor T.D."/>
            <person name="Toyoda A."/>
            <person name="Kuroki Y."/>
            <person name="Noguchi H."/>
            <person name="BenKahla A."/>
            <person name="Lehrach H."/>
            <person name="Sudbrak R."/>
            <person name="Kube M."/>
            <person name="Taenzer S."/>
            <person name="Galgoczy P."/>
            <person name="Platzer M."/>
            <person name="Scharfe M."/>
            <person name="Nordsiek G."/>
            <person name="Bloecker H."/>
            <person name="Hellmann I."/>
            <person name="Khaitovich P."/>
            <person name="Paabo S."/>
            <person name="Reinhardt R."/>
            <person name="Zheng H.-J."/>
            <person name="Zhang X.-L."/>
            <person name="Zhu G.-F."/>
            <person name="Wang B.-F."/>
            <person name="Fu G."/>
            <person name="Ren S.-X."/>
            <person name="Zhao G.-P."/>
            <person name="Chen Z."/>
            <person name="Lee Y.-S."/>
            <person name="Cheong J.-E."/>
            <person name="Choi S.-H."/>
            <person name="Wu K.-M."/>
            <person name="Liu T.-T."/>
            <person name="Hsiao K.-J."/>
            <person name="Tsai S.-F."/>
            <person name="Kim C.-G."/>
            <person name="Oota S."/>
            <person name="Kitano T."/>
            <person name="Kohara Y."/>
            <person name="Saitou N."/>
            <person name="Park H.-S."/>
            <person name="Wang S.-Y."/>
            <person name="Yaspo M.-L."/>
            <person name="Sakaki Y."/>
        </authorList>
    </citation>
    <scope>NUCLEOTIDE SEQUENCE [LARGE SCALE GENOMIC DNA]</scope>
</reference>
<organism evidence="1 2">
    <name type="scientific">Pan troglodytes</name>
    <name type="common">Chimpanzee</name>
    <dbReference type="NCBI Taxonomy" id="9598"/>
    <lineage>
        <taxon>Eukaryota</taxon>
        <taxon>Metazoa</taxon>
        <taxon>Chordata</taxon>
        <taxon>Craniata</taxon>
        <taxon>Vertebrata</taxon>
        <taxon>Euteleostomi</taxon>
        <taxon>Mammalia</taxon>
        <taxon>Eutheria</taxon>
        <taxon>Euarchontoglires</taxon>
        <taxon>Primates</taxon>
        <taxon>Haplorrhini</taxon>
        <taxon>Catarrhini</taxon>
        <taxon>Hominidae</taxon>
        <taxon>Pan</taxon>
    </lineage>
</organism>
<dbReference type="AlphaFoldDB" id="A0A2I3TM81"/>
<dbReference type="Ensembl" id="ENSPTRT00000095090.1">
    <property type="protein sequence ID" value="ENSPTRP00000090350.1"/>
    <property type="gene ID" value="ENSPTRG00000045972.1"/>
</dbReference>
<evidence type="ECO:0000313" key="2">
    <source>
        <dbReference type="Proteomes" id="UP000002277"/>
    </source>
</evidence>
<dbReference type="Proteomes" id="UP000002277">
    <property type="component" value="Chromosome 22"/>
</dbReference>
<reference evidence="1 2" key="2">
    <citation type="journal article" date="2005" name="Nature">
        <title>Initial sequence of the chimpanzee genome and comparison with the human genome.</title>
        <authorList>
            <consortium name="Chimpanzee sequencing and analysis consortium"/>
        </authorList>
    </citation>
    <scope>NUCLEOTIDE SEQUENCE [LARGE SCALE GENOMIC DNA]</scope>
</reference>
<dbReference type="EMBL" id="AACZ04061723">
    <property type="status" value="NOT_ANNOTATED_CDS"/>
    <property type="molecule type" value="Genomic_DNA"/>
</dbReference>